<comment type="caution">
    <text evidence="2">The sequence shown here is derived from an EMBL/GenBank/DDBJ whole genome shotgun (WGS) entry which is preliminary data.</text>
</comment>
<reference evidence="3" key="1">
    <citation type="submission" date="2023-07" db="EMBL/GenBank/DDBJ databases">
        <title>Conexibacter stalactiti sp. nov., isolated from stalactites in a lava cave and emended description of the genus Conexibacter.</title>
        <authorList>
            <person name="Lee S.D."/>
        </authorList>
    </citation>
    <scope>NUCLEOTIDE SEQUENCE [LARGE SCALE GENOMIC DNA]</scope>
    <source>
        <strain evidence="3">KCTC 39840</strain>
    </source>
</reference>
<dbReference type="Proteomes" id="UP001284601">
    <property type="component" value="Unassembled WGS sequence"/>
</dbReference>
<dbReference type="Pfam" id="PF01882">
    <property type="entry name" value="DUF58"/>
    <property type="match status" value="1"/>
</dbReference>
<proteinExistence type="predicted"/>
<keyword evidence="3" id="KW-1185">Reference proteome</keyword>
<dbReference type="PANTHER" id="PTHR33608:SF7">
    <property type="entry name" value="DUF58 DOMAIN-CONTAINING PROTEIN"/>
    <property type="match status" value="1"/>
</dbReference>
<accession>A0ABU4HW44</accession>
<sequence length="297" mass="31139">MSPPLLDGATLRQLQRLRLRDLDAIVRGLLGDAATGAASGGRGLEFADYRPYAPGDDLRRIDWNVYARLHQPFVRTSPEERELGLSLLLDGSRSMGDAGAPARRHAERFAALLGAVALLRGGTVQLTVLADGEGMGGEPLSGEQHVPLLLRQLEHLPRGRSTELAAGIHARRPLAAGAEIAALLTDALVEEPALDAALAALHSVRAATLLHVTEPVPESPATGPVELLDRETGATLSLGLTPATLAAHAEVVESHAAMVAARCRAHGVGYVHLPADGDPFTQLAALADAQHLLARAT</sequence>
<evidence type="ECO:0000259" key="1">
    <source>
        <dbReference type="Pfam" id="PF01882"/>
    </source>
</evidence>
<dbReference type="RefSeq" id="WP_318599913.1">
    <property type="nucleotide sequence ID" value="NZ_JAWSTH010000088.1"/>
</dbReference>
<protein>
    <submittedName>
        <fullName evidence="2">DUF58 domain-containing protein</fullName>
    </submittedName>
</protein>
<organism evidence="2 3">
    <name type="scientific">Conexibacter stalactiti</name>
    <dbReference type="NCBI Taxonomy" id="1940611"/>
    <lineage>
        <taxon>Bacteria</taxon>
        <taxon>Bacillati</taxon>
        <taxon>Actinomycetota</taxon>
        <taxon>Thermoleophilia</taxon>
        <taxon>Solirubrobacterales</taxon>
        <taxon>Conexibacteraceae</taxon>
        <taxon>Conexibacter</taxon>
    </lineage>
</organism>
<evidence type="ECO:0000313" key="3">
    <source>
        <dbReference type="Proteomes" id="UP001284601"/>
    </source>
</evidence>
<feature type="domain" description="DUF58" evidence="1">
    <location>
        <begin position="48"/>
        <end position="245"/>
    </location>
</feature>
<dbReference type="InterPro" id="IPR002881">
    <property type="entry name" value="DUF58"/>
</dbReference>
<dbReference type="PANTHER" id="PTHR33608">
    <property type="entry name" value="BLL2464 PROTEIN"/>
    <property type="match status" value="1"/>
</dbReference>
<name>A0ABU4HW44_9ACTN</name>
<gene>
    <name evidence="2" type="ORF">R7226_24085</name>
</gene>
<dbReference type="EMBL" id="JAWSTH010000088">
    <property type="protein sequence ID" value="MDW5597450.1"/>
    <property type="molecule type" value="Genomic_DNA"/>
</dbReference>
<evidence type="ECO:0000313" key="2">
    <source>
        <dbReference type="EMBL" id="MDW5597450.1"/>
    </source>
</evidence>